<keyword evidence="3" id="KW-1185">Reference proteome</keyword>
<dbReference type="InterPro" id="IPR001387">
    <property type="entry name" value="Cro/C1-type_HTH"/>
</dbReference>
<evidence type="ECO:0000313" key="2">
    <source>
        <dbReference type="EMBL" id="GGM67212.1"/>
    </source>
</evidence>
<dbReference type="Pfam" id="PF13560">
    <property type="entry name" value="HTH_31"/>
    <property type="match status" value="1"/>
</dbReference>
<comment type="caution">
    <text evidence="2">The sequence shown here is derived from an EMBL/GenBank/DDBJ whole genome shotgun (WGS) entry which is preliminary data.</text>
</comment>
<dbReference type="Proteomes" id="UP000637578">
    <property type="component" value="Unassembled WGS sequence"/>
</dbReference>
<dbReference type="GO" id="GO:0003677">
    <property type="term" value="F:DNA binding"/>
    <property type="evidence" value="ECO:0007669"/>
    <property type="project" value="InterPro"/>
</dbReference>
<evidence type="ECO:0000313" key="3">
    <source>
        <dbReference type="Proteomes" id="UP000637578"/>
    </source>
</evidence>
<dbReference type="SMART" id="SM00530">
    <property type="entry name" value="HTH_XRE"/>
    <property type="match status" value="1"/>
</dbReference>
<evidence type="ECO:0000259" key="1">
    <source>
        <dbReference type="PROSITE" id="PS50943"/>
    </source>
</evidence>
<dbReference type="AlphaFoldDB" id="A0A8J3FVD1"/>
<dbReference type="CDD" id="cd00093">
    <property type="entry name" value="HTH_XRE"/>
    <property type="match status" value="1"/>
</dbReference>
<gene>
    <name evidence="2" type="ORF">GCM10012275_42140</name>
</gene>
<reference evidence="2" key="1">
    <citation type="journal article" date="2014" name="Int. J. Syst. Evol. Microbiol.">
        <title>Complete genome sequence of Corynebacterium casei LMG S-19264T (=DSM 44701T), isolated from a smear-ripened cheese.</title>
        <authorList>
            <consortium name="US DOE Joint Genome Institute (JGI-PGF)"/>
            <person name="Walter F."/>
            <person name="Albersmeier A."/>
            <person name="Kalinowski J."/>
            <person name="Ruckert C."/>
        </authorList>
    </citation>
    <scope>NUCLEOTIDE SEQUENCE</scope>
    <source>
        <strain evidence="2">CGMCC 4.5737</strain>
    </source>
</reference>
<name>A0A8J3FVD1_9PSEU</name>
<dbReference type="PROSITE" id="PS50943">
    <property type="entry name" value="HTH_CROC1"/>
    <property type="match status" value="1"/>
</dbReference>
<accession>A0A8J3FVD1</accession>
<dbReference type="SUPFAM" id="SSF47413">
    <property type="entry name" value="lambda repressor-like DNA-binding domains"/>
    <property type="match status" value="1"/>
</dbReference>
<dbReference type="InterPro" id="IPR010982">
    <property type="entry name" value="Lambda_DNA-bd_dom_sf"/>
</dbReference>
<feature type="domain" description="HTH cro/C1-type" evidence="1">
    <location>
        <begin position="15"/>
        <end position="71"/>
    </location>
</feature>
<proteinExistence type="predicted"/>
<sequence>MSAPLDPDLPVGKRIQYFRQQEGLSRPVLGGLVGKSAEWVKGIETGRLLPPRLPMLIRIAEVLRVDDLAELTGEQKLSAASFTKERHDSLDKVADALATFPLSAESSEPMSADTLASQVWQAWELWHGSRRQRTAIGVLLPGLLRTAPATVRRMEGAERRRGLRALAEIYHLAQLFLSFQPVPELVHLTGDRAMTAAQDADDPEAIAVTAWYLNHVFRDAGQRHEARVELATRAAGTLRPETGPEHLVRWGLLHLAIALSHAKLGREGDAWHHWDKASKAARTLGDGYAHPYLIFGPGMVDAYAITINADLMKGGEAVRQADRIDLATMPSATRRSFHMIETARGYHLRGEHLATLRMLTKAHEESPDTVRFNLFARPVVADLAAKGGSTVRADAAELAMKIQVPV</sequence>
<organism evidence="2 3">
    <name type="scientific">Longimycelium tulufanense</name>
    <dbReference type="NCBI Taxonomy" id="907463"/>
    <lineage>
        <taxon>Bacteria</taxon>
        <taxon>Bacillati</taxon>
        <taxon>Actinomycetota</taxon>
        <taxon>Actinomycetes</taxon>
        <taxon>Pseudonocardiales</taxon>
        <taxon>Pseudonocardiaceae</taxon>
        <taxon>Longimycelium</taxon>
    </lineage>
</organism>
<dbReference type="EMBL" id="BMMK01000021">
    <property type="protein sequence ID" value="GGM67212.1"/>
    <property type="molecule type" value="Genomic_DNA"/>
</dbReference>
<dbReference type="Gene3D" id="1.10.260.40">
    <property type="entry name" value="lambda repressor-like DNA-binding domains"/>
    <property type="match status" value="1"/>
</dbReference>
<reference evidence="2" key="2">
    <citation type="submission" date="2020-09" db="EMBL/GenBank/DDBJ databases">
        <authorList>
            <person name="Sun Q."/>
            <person name="Zhou Y."/>
        </authorList>
    </citation>
    <scope>NUCLEOTIDE SEQUENCE</scope>
    <source>
        <strain evidence="2">CGMCC 4.5737</strain>
    </source>
</reference>
<protein>
    <recommendedName>
        <fullName evidence="1">HTH cro/C1-type domain-containing protein</fullName>
    </recommendedName>
</protein>
<dbReference type="RefSeq" id="WP_189060118.1">
    <property type="nucleotide sequence ID" value="NZ_BMMK01000021.1"/>
</dbReference>